<feature type="transmembrane region" description="Helical" evidence="1">
    <location>
        <begin position="188"/>
        <end position="206"/>
    </location>
</feature>
<proteinExistence type="predicted"/>
<evidence type="ECO:0000256" key="1">
    <source>
        <dbReference type="SAM" id="Phobius"/>
    </source>
</evidence>
<evidence type="ECO:0000313" key="2">
    <source>
        <dbReference type="EMBL" id="AUN94130.1"/>
    </source>
</evidence>
<keyword evidence="1" id="KW-0812">Transmembrane</keyword>
<evidence type="ECO:0000313" key="3">
    <source>
        <dbReference type="Proteomes" id="UP000242205"/>
    </source>
</evidence>
<protein>
    <recommendedName>
        <fullName evidence="4">IPTL-CTERM protein sorting domain-containing protein</fullName>
    </recommendedName>
</protein>
<evidence type="ECO:0008006" key="4">
    <source>
        <dbReference type="Google" id="ProtNLM"/>
    </source>
</evidence>
<dbReference type="AlphaFoldDB" id="A0A2I6S4E5"/>
<organism evidence="2 3">
    <name type="scientific">Pseudazoarcus pumilus</name>
    <dbReference type="NCBI Taxonomy" id="2067960"/>
    <lineage>
        <taxon>Bacteria</taxon>
        <taxon>Pseudomonadati</taxon>
        <taxon>Pseudomonadota</taxon>
        <taxon>Betaproteobacteria</taxon>
        <taxon>Rhodocyclales</taxon>
        <taxon>Zoogloeaceae</taxon>
        <taxon>Pseudazoarcus</taxon>
    </lineage>
</organism>
<keyword evidence="3" id="KW-1185">Reference proteome</keyword>
<name>A0A2I6S4E5_9RHOO</name>
<dbReference type="EMBL" id="CP025682">
    <property type="protein sequence ID" value="AUN94130.1"/>
    <property type="molecule type" value="Genomic_DNA"/>
</dbReference>
<dbReference type="KEGG" id="atw:C0099_03740"/>
<keyword evidence="1" id="KW-0472">Membrane</keyword>
<keyword evidence="1" id="KW-1133">Transmembrane helix</keyword>
<dbReference type="Gene3D" id="3.10.100.10">
    <property type="entry name" value="Mannose-Binding Protein A, subunit A"/>
    <property type="match status" value="1"/>
</dbReference>
<dbReference type="InterPro" id="IPR016186">
    <property type="entry name" value="C-type_lectin-like/link_sf"/>
</dbReference>
<sequence length="214" mass="22034">MTPGDLIDGDTFYVMFVTSTTHPGNLATAADYDAAVNAAAQSSGFYGTDDSSLTGQWRAFIGHDDGTNRADVVGGAAPIYRIDGTRLANNRADLLDNTIAATVSVTQQGGAPGSVFVWTGMNATGATSYGLGAIDQSRYGQSNFTDTTWLDGGGITPNGQNYHVYAVSPLLRVGAPAAAAQVTPVPVMSPWGAAALVAALAGVVGWRRRSATRS</sequence>
<dbReference type="Proteomes" id="UP000242205">
    <property type="component" value="Chromosome"/>
</dbReference>
<gene>
    <name evidence="2" type="ORF">C0099_03740</name>
</gene>
<reference evidence="2 3" key="1">
    <citation type="submission" date="2018-01" db="EMBL/GenBank/DDBJ databases">
        <authorList>
            <person name="Fu G.-Y."/>
        </authorList>
    </citation>
    <scope>NUCLEOTIDE SEQUENCE [LARGE SCALE GENOMIC DNA]</scope>
    <source>
        <strain evidence="2 3">SY39</strain>
    </source>
</reference>
<accession>A0A2I6S4E5</accession>